<gene>
    <name evidence="1" type="ORF">SMTD_LOCUS11881</name>
</gene>
<protein>
    <submittedName>
        <fullName evidence="1">Uncharacterized protein</fullName>
    </submittedName>
</protein>
<evidence type="ECO:0000313" key="1">
    <source>
        <dbReference type="EMBL" id="VDP59484.1"/>
    </source>
</evidence>
<keyword evidence="2" id="KW-1185">Reference proteome</keyword>
<evidence type="ECO:0000313" key="2">
    <source>
        <dbReference type="Proteomes" id="UP000269396"/>
    </source>
</evidence>
<reference evidence="1 2" key="1">
    <citation type="submission" date="2018-11" db="EMBL/GenBank/DDBJ databases">
        <authorList>
            <consortium name="Pathogen Informatics"/>
        </authorList>
    </citation>
    <scope>NUCLEOTIDE SEQUENCE [LARGE SCALE GENOMIC DNA]</scope>
    <source>
        <strain>Denwood</strain>
        <strain evidence="2">Zambia</strain>
    </source>
</reference>
<proteinExistence type="predicted"/>
<sequence length="163" mass="17931">MFIHFQHFLINFLTLSFIFLQPLIIGTNNGIGCCYTTSNRRIQNGNIHCELDVESADSGRGASEDDPSQLGGQFMHFYPTCHVSNLQHPTTITHINNSSSININGTTTLTCVQNMKGNDNSTNNSSSIVILPGGIINENCSSVGSEQSKLNWNTNDVVRRLKL</sequence>
<dbReference type="Proteomes" id="UP000269396">
    <property type="component" value="Unassembled WGS sequence"/>
</dbReference>
<dbReference type="AlphaFoldDB" id="A0A183PBZ5"/>
<dbReference type="EMBL" id="UZAL01031889">
    <property type="protein sequence ID" value="VDP59484.1"/>
    <property type="molecule type" value="Genomic_DNA"/>
</dbReference>
<name>A0A183PBZ5_9TREM</name>
<accession>A0A183PBZ5</accession>
<organism evidence="1 2">
    <name type="scientific">Schistosoma mattheei</name>
    <dbReference type="NCBI Taxonomy" id="31246"/>
    <lineage>
        <taxon>Eukaryota</taxon>
        <taxon>Metazoa</taxon>
        <taxon>Spiralia</taxon>
        <taxon>Lophotrochozoa</taxon>
        <taxon>Platyhelminthes</taxon>
        <taxon>Trematoda</taxon>
        <taxon>Digenea</taxon>
        <taxon>Strigeidida</taxon>
        <taxon>Schistosomatoidea</taxon>
        <taxon>Schistosomatidae</taxon>
        <taxon>Schistosoma</taxon>
    </lineage>
</organism>